<name>A0A7G4AVV9_9CAUD</name>
<reference evidence="2 4" key="1">
    <citation type="submission" date="2020-07" db="EMBL/GenBank/DDBJ databases">
        <title>Streptomyces phage Genome sequencing and assembly.</title>
        <authorList>
            <person name="Sharma V."/>
            <person name="Hardy A."/>
            <person name="Frunzke J."/>
        </authorList>
    </citation>
    <scope>NUCLEOTIDE SEQUENCE [LARGE SCALE GENOMIC DNA]</scope>
</reference>
<feature type="domain" description="DUF7574" evidence="1">
    <location>
        <begin position="29"/>
        <end position="122"/>
    </location>
</feature>
<evidence type="ECO:0000259" key="1">
    <source>
        <dbReference type="Pfam" id="PF24459"/>
    </source>
</evidence>
<proteinExistence type="predicted"/>
<gene>
    <name evidence="2" type="ORF">HUN41_00019</name>
    <name evidence="3" type="ORF">HUN41_00285</name>
</gene>
<dbReference type="EMBL" id="MT711976">
    <property type="protein sequence ID" value="QMP84149.1"/>
    <property type="molecule type" value="Genomic_DNA"/>
</dbReference>
<keyword evidence="4" id="KW-1185">Reference proteome</keyword>
<sequence length="124" mass="14255">MVQTAKLSLTKRGGTVTDLSKPERVSLSSLAFVGSFDWDDESYQFKVTGVWKEARGRYYVARDSGCSCPAQFEEINYVDDKGVCGPYNKTELRAYFERLIKEEWGYRPTSELMQEVRDLMARLT</sequence>
<dbReference type="Pfam" id="PF24459">
    <property type="entry name" value="DUF7574"/>
    <property type="match status" value="1"/>
</dbReference>
<dbReference type="InterPro" id="IPR055996">
    <property type="entry name" value="DUF7574"/>
</dbReference>
<evidence type="ECO:0000313" key="2">
    <source>
        <dbReference type="EMBL" id="QMP84149.1"/>
    </source>
</evidence>
<dbReference type="Proteomes" id="UP000515922">
    <property type="component" value="Segment"/>
</dbReference>
<organism evidence="2 4">
    <name type="scientific">Streptomyces phage Coruscant</name>
    <dbReference type="NCBI Taxonomy" id="2739834"/>
    <lineage>
        <taxon>Viruses</taxon>
        <taxon>Duplodnaviria</taxon>
        <taxon>Heunggongvirae</taxon>
        <taxon>Uroviricota</taxon>
        <taxon>Caudoviricetes</taxon>
        <taxon>Stanwilliamsviridae</taxon>
        <taxon>Boydwoodruffvirinae</taxon>
        <taxon>Coruscantvirus</taxon>
        <taxon>Coruscantvirus coruscant</taxon>
    </lineage>
</organism>
<protein>
    <recommendedName>
        <fullName evidence="1">DUF7574 domain-containing protein</fullName>
    </recommendedName>
</protein>
<evidence type="ECO:0000313" key="3">
    <source>
        <dbReference type="EMBL" id="QMP84373.1"/>
    </source>
</evidence>
<dbReference type="EMBL" id="MT711976">
    <property type="protein sequence ID" value="QMP84373.1"/>
    <property type="molecule type" value="Genomic_DNA"/>
</dbReference>
<accession>A0A7G4AVV9</accession>
<evidence type="ECO:0000313" key="4">
    <source>
        <dbReference type="Proteomes" id="UP000515922"/>
    </source>
</evidence>